<keyword evidence="3" id="KW-1185">Reference proteome</keyword>
<sequence>MLWIDAAHTAAYVYNVKAHSAEAELARVAVLQADLASGRARLLPDDPYMVVVNQDLLPPKHLELRARAWEIVRELTAMEPAIYEPRRRGQLVADYTQRHGVSHPTIYRYLRRYWQRGQTPNALLPDYANSGGRGKTRAASEGIKRGRPRKEGAAPGVNVDEQMRAVFRVAVARHAATHPPLSRRAIFDQMLRDFFCERSVAPGTQRVQRGEALQALPTFGQFSYWLEQDQLMAAQRIAPALPGDSDIAHPGRPGAAFRVEAMQAEVQLVSRADRSQVTGKPWLYAVTDIFSGVVAGVYVSMEQPSWRHALMALANSAADKRRYCLRHGLDIPSGAWPSRHLPELLFADAALLGDADDGALLNNFNVRCLVAPQEGPSPWSAELGKRFALRTHAAAIAAASTAASAAAPAADAAAPCGRLDAVLDLEQFTRIVISGVLAYNHAAQEDDRTPQQLWDWGVAQRGTALRQYAEELVHCSLLPVQDAVVTAEGICLHGTYYSCARAVEGRWFERAAQRGQWHVKVACDTSSLDTIYLLDPQAPMHFHACHIAERSVAHRRLSSAEVLRLRAGEAPVRQHVPPPGQYASFERMVAALAG</sequence>
<evidence type="ECO:0000256" key="1">
    <source>
        <dbReference type="SAM" id="MobiDB-lite"/>
    </source>
</evidence>
<dbReference type="GO" id="GO:0003676">
    <property type="term" value="F:nucleic acid binding"/>
    <property type="evidence" value="ECO:0007669"/>
    <property type="project" value="InterPro"/>
</dbReference>
<organism evidence="2 3">
    <name type="scientific">Pseudoduganella aquatica</name>
    <dbReference type="NCBI Taxonomy" id="2660641"/>
    <lineage>
        <taxon>Bacteria</taxon>
        <taxon>Pseudomonadati</taxon>
        <taxon>Pseudomonadota</taxon>
        <taxon>Betaproteobacteria</taxon>
        <taxon>Burkholderiales</taxon>
        <taxon>Oxalobacteraceae</taxon>
        <taxon>Telluria group</taxon>
        <taxon>Pseudoduganella</taxon>
    </lineage>
</organism>
<feature type="region of interest" description="Disordered" evidence="1">
    <location>
        <begin position="124"/>
        <end position="155"/>
    </location>
</feature>
<evidence type="ECO:0000313" key="2">
    <source>
        <dbReference type="EMBL" id="MYN11352.1"/>
    </source>
</evidence>
<dbReference type="EMBL" id="WWCU01000069">
    <property type="protein sequence ID" value="MYN11352.1"/>
    <property type="molecule type" value="Genomic_DNA"/>
</dbReference>
<name>A0A7X4KQK6_9BURK</name>
<protein>
    <recommendedName>
        <fullName evidence="4">DDE-type integrase/transposase/recombinase</fullName>
    </recommendedName>
</protein>
<gene>
    <name evidence="2" type="ORF">GTP77_28985</name>
</gene>
<dbReference type="Proteomes" id="UP000450676">
    <property type="component" value="Unassembled WGS sequence"/>
</dbReference>
<dbReference type="AlphaFoldDB" id="A0A7X4KQK6"/>
<comment type="caution">
    <text evidence="2">The sequence shown here is derived from an EMBL/GenBank/DDBJ whole genome shotgun (WGS) entry which is preliminary data.</text>
</comment>
<dbReference type="RefSeq" id="WP_161075617.1">
    <property type="nucleotide sequence ID" value="NZ_WWCU01000069.1"/>
</dbReference>
<accession>A0A7X4KQK6</accession>
<evidence type="ECO:0008006" key="4">
    <source>
        <dbReference type="Google" id="ProtNLM"/>
    </source>
</evidence>
<dbReference type="InterPro" id="IPR036397">
    <property type="entry name" value="RNaseH_sf"/>
</dbReference>
<reference evidence="2 3" key="1">
    <citation type="submission" date="2019-12" db="EMBL/GenBank/DDBJ databases">
        <title>Novel species isolated from a subtropical stream in China.</title>
        <authorList>
            <person name="Lu H."/>
        </authorList>
    </citation>
    <scope>NUCLEOTIDE SEQUENCE [LARGE SCALE GENOMIC DNA]</scope>
    <source>
        <strain evidence="2 3">FT127W</strain>
    </source>
</reference>
<evidence type="ECO:0000313" key="3">
    <source>
        <dbReference type="Proteomes" id="UP000450676"/>
    </source>
</evidence>
<proteinExistence type="predicted"/>
<dbReference type="Gene3D" id="3.30.420.10">
    <property type="entry name" value="Ribonuclease H-like superfamily/Ribonuclease H"/>
    <property type="match status" value="1"/>
</dbReference>